<evidence type="ECO:0000256" key="1">
    <source>
        <dbReference type="SAM" id="Phobius"/>
    </source>
</evidence>
<reference evidence="2 3" key="1">
    <citation type="submission" date="2016-10" db="EMBL/GenBank/DDBJ databases">
        <title>The genome sequence of Colletotrichum fioriniae PJ7.</title>
        <authorList>
            <person name="Baroncelli R."/>
        </authorList>
    </citation>
    <scope>NUCLEOTIDE SEQUENCE [LARGE SCALE GENOMIC DNA]</scope>
    <source>
        <strain evidence="2 3">IMI 309622</strain>
    </source>
</reference>
<organism evidence="2 3">
    <name type="scientific">Colletotrichum costaricense</name>
    <dbReference type="NCBI Taxonomy" id="1209916"/>
    <lineage>
        <taxon>Eukaryota</taxon>
        <taxon>Fungi</taxon>
        <taxon>Dikarya</taxon>
        <taxon>Ascomycota</taxon>
        <taxon>Pezizomycotina</taxon>
        <taxon>Sordariomycetes</taxon>
        <taxon>Hypocreomycetidae</taxon>
        <taxon>Glomerellales</taxon>
        <taxon>Glomerellaceae</taxon>
        <taxon>Colletotrichum</taxon>
        <taxon>Colletotrichum acutatum species complex</taxon>
    </lineage>
</organism>
<dbReference type="GeneID" id="85341491"/>
<dbReference type="EMBL" id="MOOE01000010">
    <property type="protein sequence ID" value="KAK1522075.1"/>
    <property type="molecule type" value="Genomic_DNA"/>
</dbReference>
<proteinExistence type="predicted"/>
<comment type="caution">
    <text evidence="2">The sequence shown here is derived from an EMBL/GenBank/DDBJ whole genome shotgun (WGS) entry which is preliminary data.</text>
</comment>
<protein>
    <submittedName>
        <fullName evidence="2">Uncharacterized protein</fullName>
    </submittedName>
</protein>
<evidence type="ECO:0000313" key="2">
    <source>
        <dbReference type="EMBL" id="KAK1522075.1"/>
    </source>
</evidence>
<keyword evidence="1" id="KW-1133">Transmembrane helix</keyword>
<feature type="non-terminal residue" evidence="2">
    <location>
        <position position="1"/>
    </location>
</feature>
<name>A0AAI9YSD2_9PEZI</name>
<evidence type="ECO:0000313" key="3">
    <source>
        <dbReference type="Proteomes" id="UP001240678"/>
    </source>
</evidence>
<gene>
    <name evidence="2" type="ORF">CCOS01_09787</name>
</gene>
<keyword evidence="3" id="KW-1185">Reference proteome</keyword>
<sequence length="107" mass="12020">LTQAANPELFATSEWLATVSSLVLLWLTPLFTLVGFTDQALKKQCWFILEWALTLTVHPSRRSSYDTVKKTEKGGWSERQTLGGLNVQLLPRSALFLPLNCALEADR</sequence>
<dbReference type="Proteomes" id="UP001240678">
    <property type="component" value="Unassembled WGS sequence"/>
</dbReference>
<accession>A0AAI9YSD2</accession>
<keyword evidence="1" id="KW-0812">Transmembrane</keyword>
<keyword evidence="1" id="KW-0472">Membrane</keyword>
<dbReference type="RefSeq" id="XP_060311109.1">
    <property type="nucleotide sequence ID" value="XM_060457944.1"/>
</dbReference>
<feature type="transmembrane region" description="Helical" evidence="1">
    <location>
        <begin position="15"/>
        <end position="36"/>
    </location>
</feature>
<dbReference type="AlphaFoldDB" id="A0AAI9YSD2"/>